<comment type="caution">
    <text evidence="5">The sequence shown here is derived from an EMBL/GenBank/DDBJ whole genome shotgun (WGS) entry which is preliminary data.</text>
</comment>
<name>A0ABP0DS86_9PEZI</name>
<dbReference type="InterPro" id="IPR016181">
    <property type="entry name" value="Acyl_CoA_acyltransferase"/>
</dbReference>
<feature type="domain" description="N-acetyltransferase" evidence="4">
    <location>
        <begin position="17"/>
        <end position="202"/>
    </location>
</feature>
<comment type="similarity">
    <text evidence="3">Belongs to the acetyltransferase family. RimJ subfamily.</text>
</comment>
<evidence type="ECO:0000313" key="6">
    <source>
        <dbReference type="Proteomes" id="UP001642502"/>
    </source>
</evidence>
<dbReference type="EMBL" id="CAWUON010000062">
    <property type="protein sequence ID" value="CAK7270719.1"/>
    <property type="molecule type" value="Genomic_DNA"/>
</dbReference>
<keyword evidence="2" id="KW-0012">Acyltransferase</keyword>
<organism evidence="5 6">
    <name type="scientific">Sporothrix epigloea</name>
    <dbReference type="NCBI Taxonomy" id="1892477"/>
    <lineage>
        <taxon>Eukaryota</taxon>
        <taxon>Fungi</taxon>
        <taxon>Dikarya</taxon>
        <taxon>Ascomycota</taxon>
        <taxon>Pezizomycotina</taxon>
        <taxon>Sordariomycetes</taxon>
        <taxon>Sordariomycetidae</taxon>
        <taxon>Ophiostomatales</taxon>
        <taxon>Ophiostomataceae</taxon>
        <taxon>Sporothrix</taxon>
    </lineage>
</organism>
<proteinExistence type="inferred from homology"/>
<sequence>MADELVSTTLVVRLANCILRPYRASDLEPLCAAANDPAIARYMRDAFPSPYTQEAGLQWLRICHVEGLPPVTPASSPPDVNFAICLLDGTFVGGAGLRALGTDGTDRYTREIGYWVDRRFWGRGLATEVAAGLGRWALSSAGRRLTSDGQPLQRIEAGVYAGNLASAKVLERAGYVREGVRRQAVVKNGVMHDVIIYGLIASDLDKDAHE</sequence>
<keyword evidence="6" id="KW-1185">Reference proteome</keyword>
<evidence type="ECO:0000259" key="4">
    <source>
        <dbReference type="PROSITE" id="PS51186"/>
    </source>
</evidence>
<dbReference type="Proteomes" id="UP001642502">
    <property type="component" value="Unassembled WGS sequence"/>
</dbReference>
<dbReference type="Gene3D" id="3.40.630.30">
    <property type="match status" value="1"/>
</dbReference>
<evidence type="ECO:0000256" key="3">
    <source>
        <dbReference type="ARBA" id="ARBA00038502"/>
    </source>
</evidence>
<dbReference type="PROSITE" id="PS51186">
    <property type="entry name" value="GNAT"/>
    <property type="match status" value="1"/>
</dbReference>
<evidence type="ECO:0000256" key="1">
    <source>
        <dbReference type="ARBA" id="ARBA00022679"/>
    </source>
</evidence>
<dbReference type="InterPro" id="IPR000182">
    <property type="entry name" value="GNAT_dom"/>
</dbReference>
<dbReference type="Pfam" id="PF13302">
    <property type="entry name" value="Acetyltransf_3"/>
    <property type="match status" value="1"/>
</dbReference>
<protein>
    <recommendedName>
        <fullName evidence="4">N-acetyltransferase domain-containing protein</fullName>
    </recommendedName>
</protein>
<dbReference type="SUPFAM" id="SSF55729">
    <property type="entry name" value="Acyl-CoA N-acyltransferases (Nat)"/>
    <property type="match status" value="1"/>
</dbReference>
<accession>A0ABP0DS86</accession>
<dbReference type="PANTHER" id="PTHR43792">
    <property type="entry name" value="GNAT FAMILY, PUTATIVE (AFU_ORTHOLOGUE AFUA_3G00765)-RELATED-RELATED"/>
    <property type="match status" value="1"/>
</dbReference>
<evidence type="ECO:0000313" key="5">
    <source>
        <dbReference type="EMBL" id="CAK7270719.1"/>
    </source>
</evidence>
<dbReference type="PANTHER" id="PTHR43792:SF8">
    <property type="entry name" value="[RIBOSOMAL PROTEIN US5]-ALANINE N-ACETYLTRANSFERASE"/>
    <property type="match status" value="1"/>
</dbReference>
<keyword evidence="1" id="KW-0808">Transferase</keyword>
<evidence type="ECO:0000256" key="2">
    <source>
        <dbReference type="ARBA" id="ARBA00023315"/>
    </source>
</evidence>
<gene>
    <name evidence="5" type="ORF">SEPCBS119000_004233</name>
</gene>
<dbReference type="InterPro" id="IPR051531">
    <property type="entry name" value="N-acetyltransferase"/>
</dbReference>
<reference evidence="5 6" key="1">
    <citation type="submission" date="2024-01" db="EMBL/GenBank/DDBJ databases">
        <authorList>
            <person name="Allen C."/>
            <person name="Tagirdzhanova G."/>
        </authorList>
    </citation>
    <scope>NUCLEOTIDE SEQUENCE [LARGE SCALE GENOMIC DNA]</scope>
    <source>
        <strain evidence="5 6">CBS 119000</strain>
    </source>
</reference>